<dbReference type="Proteomes" id="UP001228049">
    <property type="component" value="Unassembled WGS sequence"/>
</dbReference>
<keyword evidence="2" id="KW-0645">Protease</keyword>
<gene>
    <name evidence="2" type="ORF">KUDE01_001700</name>
</gene>
<dbReference type="AlphaFoldDB" id="A0AAD9B445"/>
<keyword evidence="3" id="KW-1185">Reference proteome</keyword>
<reference evidence="2" key="1">
    <citation type="submission" date="2023-04" db="EMBL/GenBank/DDBJ databases">
        <title>Chromosome-level genome of Chaenocephalus aceratus.</title>
        <authorList>
            <person name="Park H."/>
        </authorList>
    </citation>
    <scope>NUCLEOTIDE SEQUENCE</scope>
    <source>
        <strain evidence="2">DE</strain>
        <tissue evidence="2">Muscle</tissue>
    </source>
</reference>
<dbReference type="GO" id="GO:0008233">
    <property type="term" value="F:peptidase activity"/>
    <property type="evidence" value="ECO:0007669"/>
    <property type="project" value="UniProtKB-KW"/>
</dbReference>
<comment type="caution">
    <text evidence="2">The sequence shown here is derived from an EMBL/GenBank/DDBJ whole genome shotgun (WGS) entry which is preliminary data.</text>
</comment>
<evidence type="ECO:0000313" key="3">
    <source>
        <dbReference type="Proteomes" id="UP001228049"/>
    </source>
</evidence>
<evidence type="ECO:0000256" key="1">
    <source>
        <dbReference type="SAM" id="MobiDB-lite"/>
    </source>
</evidence>
<evidence type="ECO:0000313" key="2">
    <source>
        <dbReference type="EMBL" id="KAK1876377.1"/>
    </source>
</evidence>
<feature type="region of interest" description="Disordered" evidence="1">
    <location>
        <begin position="27"/>
        <end position="62"/>
    </location>
</feature>
<organism evidence="2 3">
    <name type="scientific">Dissostichus eleginoides</name>
    <name type="common">Patagonian toothfish</name>
    <name type="synonym">Dissostichus amissus</name>
    <dbReference type="NCBI Taxonomy" id="100907"/>
    <lineage>
        <taxon>Eukaryota</taxon>
        <taxon>Metazoa</taxon>
        <taxon>Chordata</taxon>
        <taxon>Craniata</taxon>
        <taxon>Vertebrata</taxon>
        <taxon>Euteleostomi</taxon>
        <taxon>Actinopterygii</taxon>
        <taxon>Neopterygii</taxon>
        <taxon>Teleostei</taxon>
        <taxon>Neoteleostei</taxon>
        <taxon>Acanthomorphata</taxon>
        <taxon>Eupercaria</taxon>
        <taxon>Perciformes</taxon>
        <taxon>Notothenioidei</taxon>
        <taxon>Nototheniidae</taxon>
        <taxon>Dissostichus</taxon>
    </lineage>
</organism>
<name>A0AAD9B445_DISEL</name>
<proteinExistence type="predicted"/>
<sequence>MFLQLHNHKLSPWERLESWIGRDKEWVREEKQQSEQQRQEEKGKERKPRDPAEAPKTKQEKEWEAAALPLPSTLPANCAALKAFIISDFSGVIFRFEMHRISGR</sequence>
<dbReference type="EMBL" id="JASDAP010000028">
    <property type="protein sequence ID" value="KAK1876377.1"/>
    <property type="molecule type" value="Genomic_DNA"/>
</dbReference>
<protein>
    <submittedName>
        <fullName evidence="2">Calpain-type cysteine protease ADL1</fullName>
    </submittedName>
</protein>
<accession>A0AAD9B445</accession>
<dbReference type="GO" id="GO:0006508">
    <property type="term" value="P:proteolysis"/>
    <property type="evidence" value="ECO:0007669"/>
    <property type="project" value="UniProtKB-KW"/>
</dbReference>
<keyword evidence="2" id="KW-0378">Hydrolase</keyword>